<keyword evidence="5" id="KW-1185">Reference proteome</keyword>
<dbReference type="Proteomes" id="UP000596977">
    <property type="component" value="Unassembled WGS sequence"/>
</dbReference>
<dbReference type="GO" id="GO:0016757">
    <property type="term" value="F:glycosyltransferase activity"/>
    <property type="evidence" value="ECO:0007669"/>
    <property type="project" value="TreeGrafter"/>
</dbReference>
<feature type="binding site" evidence="2">
    <location>
        <position position="282"/>
    </location>
    <ligand>
        <name>substrate</name>
    </ligand>
</feature>
<gene>
    <name evidence="4" type="ORF">GCM10011499_08140</name>
</gene>
<dbReference type="PANTHER" id="PTHR21015:SF22">
    <property type="entry name" value="GLYCOSYLTRANSFERASE"/>
    <property type="match status" value="1"/>
</dbReference>
<name>A0A916R731_9HYPH</name>
<reference evidence="4 5" key="1">
    <citation type="journal article" date="2014" name="Int. J. Syst. Evol. Microbiol.">
        <title>Complete genome sequence of Corynebacterium casei LMG S-19264T (=DSM 44701T), isolated from a smear-ripened cheese.</title>
        <authorList>
            <consortium name="US DOE Joint Genome Institute (JGI-PGF)"/>
            <person name="Walter F."/>
            <person name="Albersmeier A."/>
            <person name="Kalinowski J."/>
            <person name="Ruckert C."/>
        </authorList>
    </citation>
    <scope>NUCLEOTIDE SEQUENCE [LARGE SCALE GENOMIC DNA]</scope>
    <source>
        <strain evidence="4 5">CGMCC 1.15896</strain>
    </source>
</reference>
<evidence type="ECO:0000313" key="4">
    <source>
        <dbReference type="EMBL" id="GGA40939.1"/>
    </source>
</evidence>
<evidence type="ECO:0000259" key="3">
    <source>
        <dbReference type="PROSITE" id="PS51186"/>
    </source>
</evidence>
<dbReference type="Gene3D" id="3.40.50.2000">
    <property type="entry name" value="Glycogen Phosphorylase B"/>
    <property type="match status" value="1"/>
</dbReference>
<evidence type="ECO:0000313" key="5">
    <source>
        <dbReference type="Proteomes" id="UP000596977"/>
    </source>
</evidence>
<dbReference type="GO" id="GO:0016747">
    <property type="term" value="F:acyltransferase activity, transferring groups other than amino-acyl groups"/>
    <property type="evidence" value="ECO:0007669"/>
    <property type="project" value="InterPro"/>
</dbReference>
<dbReference type="Pfam" id="PF13302">
    <property type="entry name" value="Acetyltransf_3"/>
    <property type="match status" value="1"/>
</dbReference>
<dbReference type="PANTHER" id="PTHR21015">
    <property type="entry name" value="UDP-N-ACETYLGLUCOSAMINE--N-ACETYLMURAMYL-(PENTAPEPTIDE) PYROPHOSPHORYL-UNDECAPRENOL N-ACETYLGLUCOSAMINE TRANSFERASE 1"/>
    <property type="match status" value="1"/>
</dbReference>
<dbReference type="InterPro" id="IPR000182">
    <property type="entry name" value="GNAT_dom"/>
</dbReference>
<dbReference type="InterPro" id="IPR016181">
    <property type="entry name" value="Acyl_CoA_acyltransferase"/>
</dbReference>
<dbReference type="InterPro" id="IPR020023">
    <property type="entry name" value="PseG"/>
</dbReference>
<evidence type="ECO:0000256" key="1">
    <source>
        <dbReference type="PIRSR" id="PIRSR620023-1"/>
    </source>
</evidence>
<dbReference type="Gene3D" id="3.40.630.30">
    <property type="match status" value="1"/>
</dbReference>
<accession>A0A916R731</accession>
<dbReference type="SUPFAM" id="SSF53756">
    <property type="entry name" value="UDP-Glycosyltransferase/glycogen phosphorylase"/>
    <property type="match status" value="1"/>
</dbReference>
<feature type="domain" description="N-acetyltransferase" evidence="3">
    <location>
        <begin position="370"/>
        <end position="520"/>
    </location>
</feature>
<organism evidence="4 5">
    <name type="scientific">Pelagibacterium lentulum</name>
    <dbReference type="NCBI Taxonomy" id="2029865"/>
    <lineage>
        <taxon>Bacteria</taxon>
        <taxon>Pseudomonadati</taxon>
        <taxon>Pseudomonadota</taxon>
        <taxon>Alphaproteobacteria</taxon>
        <taxon>Hyphomicrobiales</taxon>
        <taxon>Devosiaceae</taxon>
        <taxon>Pelagibacterium</taxon>
    </lineage>
</organism>
<comment type="caution">
    <text evidence="4">The sequence shown here is derived from an EMBL/GenBank/DDBJ whole genome shotgun (WGS) entry which is preliminary data.</text>
</comment>
<dbReference type="RefSeq" id="WP_164735015.1">
    <property type="nucleotide sequence ID" value="NZ_BMKB01000001.1"/>
</dbReference>
<sequence length="520" mass="58034">METCHKTVVFRVDASYEIGTGHVMRCLALADGLTNEGADAVFVCREHEGHLFALIEERGFRVLGLPAPRERWTRDEPAPAHAIWLGTDWRTDADETIKALDNIRPDWLVVDHYAIDARWEEQLRSISGHILAIDDLADRPHACDALVDQNLVANVRARYKDHVPDGTTLMLGPDYALLRPEYLSLREQAAPRSGPIRRVLVSFGGVDRRGLTRATVEALLAMDDHDFEVDIVLSASSPDYASMEHELAKRAGFRLHDRVPSLAPMMVAADIMIGACGTTSWERLCLGLPAIVVTVADNQNAIAEELNRQGLARWIGDANGEIGDALRAVLAEIFDAGLDPSWSRRCLEVVDGKGVQRVCAVLGAHRNMPLGIRDAHPNDEALLLEWANDPETRRNAFNPKAITPEEHHTWFQNRLGRPADCALYIAETETGVPVGQVRFERHDDQWEISYALAPIFRGRGLGRPMLVRAIAHLRRERPGVSLFGQVKPENMASRKIFEALEFAGRAAGPDRYVFERNFKE</sequence>
<protein>
    <recommendedName>
        <fullName evidence="3">N-acetyltransferase domain-containing protein</fullName>
    </recommendedName>
</protein>
<dbReference type="AlphaFoldDB" id="A0A916R731"/>
<dbReference type="EMBL" id="BMKB01000001">
    <property type="protein sequence ID" value="GGA40939.1"/>
    <property type="molecule type" value="Genomic_DNA"/>
</dbReference>
<dbReference type="PROSITE" id="PS51186">
    <property type="entry name" value="GNAT"/>
    <property type="match status" value="1"/>
</dbReference>
<dbReference type="Gene3D" id="3.40.50.11190">
    <property type="match status" value="1"/>
</dbReference>
<proteinExistence type="predicted"/>
<dbReference type="SUPFAM" id="SSF55729">
    <property type="entry name" value="Acyl-CoA N-acyltransferases (Nat)"/>
    <property type="match status" value="1"/>
</dbReference>
<feature type="active site" description="Proton acceptor" evidence="1">
    <location>
        <position position="22"/>
    </location>
</feature>
<dbReference type="NCBIfam" id="TIGR03590">
    <property type="entry name" value="PseG"/>
    <property type="match status" value="1"/>
</dbReference>
<feature type="binding site" evidence="2">
    <location>
        <position position="179"/>
    </location>
    <ligand>
        <name>substrate</name>
    </ligand>
</feature>
<evidence type="ECO:0000256" key="2">
    <source>
        <dbReference type="PIRSR" id="PIRSR620023-2"/>
    </source>
</evidence>